<evidence type="ECO:0000256" key="1">
    <source>
        <dbReference type="SAM" id="MobiDB-lite"/>
    </source>
</evidence>
<feature type="compositionally biased region" description="Polar residues" evidence="1">
    <location>
        <begin position="37"/>
        <end position="59"/>
    </location>
</feature>
<keyword evidence="3" id="KW-1185">Reference proteome</keyword>
<organism evidence="2 3">
    <name type="scientific">Diaporthe australafricana</name>
    <dbReference type="NCBI Taxonomy" id="127596"/>
    <lineage>
        <taxon>Eukaryota</taxon>
        <taxon>Fungi</taxon>
        <taxon>Dikarya</taxon>
        <taxon>Ascomycota</taxon>
        <taxon>Pezizomycotina</taxon>
        <taxon>Sordariomycetes</taxon>
        <taxon>Sordariomycetidae</taxon>
        <taxon>Diaporthales</taxon>
        <taxon>Diaporthaceae</taxon>
        <taxon>Diaporthe</taxon>
    </lineage>
</organism>
<accession>A0ABR3W3M2</accession>
<feature type="region of interest" description="Disordered" evidence="1">
    <location>
        <begin position="37"/>
        <end position="79"/>
    </location>
</feature>
<sequence length="361" mass="40303">MADQSGSEDQCYDHSARRVGIELTAHHTRDLWNQVEWNDNSAVVPRPTSSDYESGGSSAQQQQQQQQPDDEDADADGIDTPISESEAVSQLQLSPSAMSEGIDSGRIRDSLELDMYKNPPSPPHLCRTLSQEMELERFQPQWDPRLNTWVNIWDCLPPPTESVPVLYTSPFQLPAQYRGYGYDPNNLRSLRRGYDSRDRPSHALSTMPLADQAANWWRRPVDAAPFPTAGPLPDLPDLWQEVNDRRRRRHVAFADRQQRWGGVPMRRTRTGEVKVPGVNATGAEGAAEAEAEFGPKSSWHPVSALIDRFAREHRINKAKNAPADFSGGVVQQNAMAENGANDIAWENGPPVGGEASEFERV</sequence>
<comment type="caution">
    <text evidence="2">The sequence shown here is derived from an EMBL/GenBank/DDBJ whole genome shotgun (WGS) entry which is preliminary data.</text>
</comment>
<name>A0ABR3W3M2_9PEZI</name>
<evidence type="ECO:0000313" key="3">
    <source>
        <dbReference type="Proteomes" id="UP001583177"/>
    </source>
</evidence>
<evidence type="ECO:0000313" key="2">
    <source>
        <dbReference type="EMBL" id="KAL1852438.1"/>
    </source>
</evidence>
<dbReference type="EMBL" id="JAWRVE010000160">
    <property type="protein sequence ID" value="KAL1852438.1"/>
    <property type="molecule type" value="Genomic_DNA"/>
</dbReference>
<dbReference type="Proteomes" id="UP001583177">
    <property type="component" value="Unassembled WGS sequence"/>
</dbReference>
<feature type="region of interest" description="Disordered" evidence="1">
    <location>
        <begin position="341"/>
        <end position="361"/>
    </location>
</feature>
<reference evidence="2 3" key="1">
    <citation type="journal article" date="2024" name="IMA Fungus">
        <title>IMA Genome - F19 : A genome assembly and annotation guide to empower mycologists, including annotated draft genome sequences of Ceratocystis pirilliformis, Diaporthe australafricana, Fusarium ophioides, Paecilomyces lecythidis, and Sporothrix stenoceras.</title>
        <authorList>
            <person name="Aylward J."/>
            <person name="Wilson A.M."/>
            <person name="Visagie C.M."/>
            <person name="Spraker J."/>
            <person name="Barnes I."/>
            <person name="Buitendag C."/>
            <person name="Ceriani C."/>
            <person name="Del Mar Angel L."/>
            <person name="du Plessis D."/>
            <person name="Fuchs T."/>
            <person name="Gasser K."/>
            <person name="Kramer D."/>
            <person name="Li W."/>
            <person name="Munsamy K."/>
            <person name="Piso A."/>
            <person name="Price J.L."/>
            <person name="Sonnekus B."/>
            <person name="Thomas C."/>
            <person name="van der Nest A."/>
            <person name="van Dijk A."/>
            <person name="van Heerden A."/>
            <person name="van Vuuren N."/>
            <person name="Yilmaz N."/>
            <person name="Duong T.A."/>
            <person name="van der Merwe N.A."/>
            <person name="Wingfield M.J."/>
            <person name="Wingfield B.D."/>
        </authorList>
    </citation>
    <scope>NUCLEOTIDE SEQUENCE [LARGE SCALE GENOMIC DNA]</scope>
    <source>
        <strain evidence="2 3">CMW 18300</strain>
    </source>
</reference>
<protein>
    <submittedName>
        <fullName evidence="2">Uncharacterized protein</fullName>
    </submittedName>
</protein>
<gene>
    <name evidence="2" type="ORF">Daus18300_012197</name>
</gene>
<proteinExistence type="predicted"/>
<feature type="compositionally biased region" description="Acidic residues" evidence="1">
    <location>
        <begin position="68"/>
        <end position="77"/>
    </location>
</feature>